<dbReference type="STRING" id="1424334.W822_09345"/>
<dbReference type="Gene3D" id="1.10.10.10">
    <property type="entry name" value="Winged helix-like DNA-binding domain superfamily/Winged helix DNA-binding domain"/>
    <property type="match status" value="1"/>
</dbReference>
<keyword evidence="2" id="KW-0805">Transcription regulation</keyword>
<organism evidence="6 7">
    <name type="scientific">Advenella kashmirensis W13003</name>
    <dbReference type="NCBI Taxonomy" id="1424334"/>
    <lineage>
        <taxon>Bacteria</taxon>
        <taxon>Pseudomonadati</taxon>
        <taxon>Pseudomonadota</taxon>
        <taxon>Betaproteobacteria</taxon>
        <taxon>Burkholderiales</taxon>
        <taxon>Alcaligenaceae</taxon>
    </lineage>
</organism>
<dbReference type="Gene3D" id="3.40.190.10">
    <property type="entry name" value="Periplasmic binding protein-like II"/>
    <property type="match status" value="2"/>
</dbReference>
<feature type="domain" description="HTH lysR-type" evidence="5">
    <location>
        <begin position="1"/>
        <end position="58"/>
    </location>
</feature>
<dbReference type="InterPro" id="IPR000847">
    <property type="entry name" value="LysR_HTH_N"/>
</dbReference>
<dbReference type="InterPro" id="IPR036390">
    <property type="entry name" value="WH_DNA-bd_sf"/>
</dbReference>
<dbReference type="PRINTS" id="PR00039">
    <property type="entry name" value="HTHLYSR"/>
</dbReference>
<proteinExistence type="inferred from homology"/>
<dbReference type="PANTHER" id="PTHR30419">
    <property type="entry name" value="HTH-TYPE TRANSCRIPTIONAL REGULATOR YBHD"/>
    <property type="match status" value="1"/>
</dbReference>
<dbReference type="InterPro" id="IPR050950">
    <property type="entry name" value="HTH-type_LysR_regulators"/>
</dbReference>
<evidence type="ECO:0000313" key="6">
    <source>
        <dbReference type="EMBL" id="ETF03018.1"/>
    </source>
</evidence>
<dbReference type="Proteomes" id="UP000018733">
    <property type="component" value="Unassembled WGS sequence"/>
</dbReference>
<protein>
    <submittedName>
        <fullName evidence="6">LysR family transcriptional regulator</fullName>
    </submittedName>
</protein>
<dbReference type="EMBL" id="AYXT01000009">
    <property type="protein sequence ID" value="ETF03018.1"/>
    <property type="molecule type" value="Genomic_DNA"/>
</dbReference>
<accession>V8QUL3</accession>
<gene>
    <name evidence="6" type="ORF">W822_09345</name>
</gene>
<keyword evidence="4" id="KW-0804">Transcription</keyword>
<evidence type="ECO:0000256" key="3">
    <source>
        <dbReference type="ARBA" id="ARBA00023125"/>
    </source>
</evidence>
<keyword evidence="7" id="KW-1185">Reference proteome</keyword>
<dbReference type="RefSeq" id="WP_024004842.1">
    <property type="nucleotide sequence ID" value="NZ_KI650979.1"/>
</dbReference>
<dbReference type="HOGENOM" id="CLU_039613_6_5_4"/>
<dbReference type="SUPFAM" id="SSF53850">
    <property type="entry name" value="Periplasmic binding protein-like II"/>
    <property type="match status" value="1"/>
</dbReference>
<dbReference type="eggNOG" id="COG0583">
    <property type="taxonomic scope" value="Bacteria"/>
</dbReference>
<dbReference type="Pfam" id="PF03466">
    <property type="entry name" value="LysR_substrate"/>
    <property type="match status" value="1"/>
</dbReference>
<evidence type="ECO:0000313" key="7">
    <source>
        <dbReference type="Proteomes" id="UP000018733"/>
    </source>
</evidence>
<reference evidence="6 7" key="1">
    <citation type="journal article" date="2014" name="Genome Announc.">
        <title>Draft Genome Sequence of Advenella kashmirensis Strain W13003, a Polycyclic Aromatic Hydrocarbon-Degrading Bacterium.</title>
        <authorList>
            <person name="Wang X."/>
            <person name="Jin D."/>
            <person name="Zhou L."/>
            <person name="Wu L."/>
            <person name="An W."/>
            <person name="Zhao L."/>
        </authorList>
    </citation>
    <scope>NUCLEOTIDE SEQUENCE [LARGE SCALE GENOMIC DNA]</scope>
    <source>
        <strain evidence="6 7">W13003</strain>
    </source>
</reference>
<evidence type="ECO:0000256" key="4">
    <source>
        <dbReference type="ARBA" id="ARBA00023163"/>
    </source>
</evidence>
<sequence length="292" mass="32458">MKLGTLPTLQAVIRRGNFAAAARELALTPSAVSQQMRQLENYFGSPLFDRSGRAVKPTPFALEVVATIDEALEELEALRDRNRPEISGRLRLGVINSVLLSTLPAILRTTNQRYPNIHVTLEPENTSEKLLEALKAGDIDAAIVVRPRAGISRKLACETIMEEPFSLVYPFRTKQPDEVGRIVKTLAWIRYNGSLEGGRIASDFIRRIAPDLHPQYEVMTAQGVVGMVAEGLGFSVIPTPPKLVIDANDVKVISLEKMMPKRQIVLARRSTDAERRRIDAFLECVLEVYAVM</sequence>
<dbReference type="PROSITE" id="PS50931">
    <property type="entry name" value="HTH_LYSR"/>
    <property type="match status" value="1"/>
</dbReference>
<evidence type="ECO:0000259" key="5">
    <source>
        <dbReference type="PROSITE" id="PS50931"/>
    </source>
</evidence>
<dbReference type="OrthoDB" id="8707631at2"/>
<comment type="similarity">
    <text evidence="1">Belongs to the LysR transcriptional regulatory family.</text>
</comment>
<dbReference type="AlphaFoldDB" id="V8QUL3"/>
<dbReference type="GO" id="GO:0005829">
    <property type="term" value="C:cytosol"/>
    <property type="evidence" value="ECO:0007669"/>
    <property type="project" value="TreeGrafter"/>
</dbReference>
<dbReference type="Pfam" id="PF00126">
    <property type="entry name" value="HTH_1"/>
    <property type="match status" value="1"/>
</dbReference>
<dbReference type="SUPFAM" id="SSF46785">
    <property type="entry name" value="Winged helix' DNA-binding domain"/>
    <property type="match status" value="1"/>
</dbReference>
<dbReference type="GO" id="GO:0003677">
    <property type="term" value="F:DNA binding"/>
    <property type="evidence" value="ECO:0007669"/>
    <property type="project" value="UniProtKB-KW"/>
</dbReference>
<dbReference type="GO" id="GO:0003700">
    <property type="term" value="F:DNA-binding transcription factor activity"/>
    <property type="evidence" value="ECO:0007669"/>
    <property type="project" value="InterPro"/>
</dbReference>
<comment type="caution">
    <text evidence="6">The sequence shown here is derived from an EMBL/GenBank/DDBJ whole genome shotgun (WGS) entry which is preliminary data.</text>
</comment>
<dbReference type="InterPro" id="IPR036388">
    <property type="entry name" value="WH-like_DNA-bd_sf"/>
</dbReference>
<dbReference type="InterPro" id="IPR005119">
    <property type="entry name" value="LysR_subst-bd"/>
</dbReference>
<evidence type="ECO:0000256" key="2">
    <source>
        <dbReference type="ARBA" id="ARBA00023015"/>
    </source>
</evidence>
<keyword evidence="3" id="KW-0238">DNA-binding</keyword>
<dbReference type="PATRIC" id="fig|1424334.3.peg.1878"/>
<name>V8QUL3_9BURK</name>
<evidence type="ECO:0000256" key="1">
    <source>
        <dbReference type="ARBA" id="ARBA00009437"/>
    </source>
</evidence>